<keyword evidence="2" id="KW-0472">Membrane</keyword>
<protein>
    <submittedName>
        <fullName evidence="4">SPOR domain-containing protein</fullName>
    </submittedName>
</protein>
<name>A0A9Q3W4C8_9GAMM</name>
<sequence length="217" mass="23464">MAKNTRGASRSPRKNSKKRQVPGWVWLFTGVVAGLFLAFLVHLAQVQKEAGTATLVKAPEQSGQNKGKNDGKPKASGDEPTFDFYAVLPKMEVIVPKSKDEKPAPAKKPATAGRDDKPATAAKPDTSTNGGTTADAGDGKIYMLQAGSFRNASDADRRRAELILKGYEVRLQPVKLENGDTWHRVMIGPYNSVNTLHKAQDQLASNGVETLPIQVKK</sequence>
<dbReference type="PANTHER" id="PTHR38687">
    <property type="entry name" value="CELL DIVISION PROTEIN DEDD-RELATED"/>
    <property type="match status" value="1"/>
</dbReference>
<dbReference type="PANTHER" id="PTHR38687:SF1">
    <property type="entry name" value="CELL DIVISION PROTEIN DEDD"/>
    <property type="match status" value="1"/>
</dbReference>
<dbReference type="Proteomes" id="UP001107961">
    <property type="component" value="Unassembled WGS sequence"/>
</dbReference>
<evidence type="ECO:0000256" key="1">
    <source>
        <dbReference type="SAM" id="MobiDB-lite"/>
    </source>
</evidence>
<feature type="region of interest" description="Disordered" evidence="1">
    <location>
        <begin position="57"/>
        <end position="81"/>
    </location>
</feature>
<feature type="transmembrane region" description="Helical" evidence="2">
    <location>
        <begin position="21"/>
        <end position="44"/>
    </location>
</feature>
<dbReference type="GO" id="GO:0042834">
    <property type="term" value="F:peptidoglycan binding"/>
    <property type="evidence" value="ECO:0007669"/>
    <property type="project" value="InterPro"/>
</dbReference>
<dbReference type="InterPro" id="IPR036680">
    <property type="entry name" value="SPOR-like_sf"/>
</dbReference>
<dbReference type="Pfam" id="PF05036">
    <property type="entry name" value="SPOR"/>
    <property type="match status" value="1"/>
</dbReference>
<dbReference type="GO" id="GO:0032506">
    <property type="term" value="P:cytokinetic process"/>
    <property type="evidence" value="ECO:0007669"/>
    <property type="project" value="TreeGrafter"/>
</dbReference>
<keyword evidence="2" id="KW-0812">Transmembrane</keyword>
<dbReference type="PROSITE" id="PS51724">
    <property type="entry name" value="SPOR"/>
    <property type="match status" value="1"/>
</dbReference>
<dbReference type="EMBL" id="JAJVKT010000006">
    <property type="protein sequence ID" value="MCE7508309.1"/>
    <property type="molecule type" value="Genomic_DNA"/>
</dbReference>
<feature type="region of interest" description="Disordered" evidence="1">
    <location>
        <begin position="96"/>
        <end position="138"/>
    </location>
</feature>
<dbReference type="SUPFAM" id="SSF110997">
    <property type="entry name" value="Sporulation related repeat"/>
    <property type="match status" value="1"/>
</dbReference>
<evidence type="ECO:0000259" key="3">
    <source>
        <dbReference type="PROSITE" id="PS51724"/>
    </source>
</evidence>
<reference evidence="4" key="1">
    <citation type="submission" date="2022-01" db="EMBL/GenBank/DDBJ databases">
        <authorList>
            <person name="Karlyshev A.V."/>
            <person name="Jaspars M."/>
        </authorList>
    </citation>
    <scope>NUCLEOTIDE SEQUENCE</scope>
    <source>
        <strain evidence="4">AGSA3-2</strain>
    </source>
</reference>
<keyword evidence="2" id="KW-1133">Transmembrane helix</keyword>
<gene>
    <name evidence="4" type="ORF">LZG35_06630</name>
</gene>
<evidence type="ECO:0000313" key="5">
    <source>
        <dbReference type="Proteomes" id="UP001107961"/>
    </source>
</evidence>
<evidence type="ECO:0000256" key="2">
    <source>
        <dbReference type="SAM" id="Phobius"/>
    </source>
</evidence>
<dbReference type="InterPro" id="IPR052521">
    <property type="entry name" value="Cell_div_SPOR-domain"/>
</dbReference>
<dbReference type="InterPro" id="IPR007730">
    <property type="entry name" value="SPOR-like_dom"/>
</dbReference>
<dbReference type="GO" id="GO:0030428">
    <property type="term" value="C:cell septum"/>
    <property type="evidence" value="ECO:0007669"/>
    <property type="project" value="TreeGrafter"/>
</dbReference>
<keyword evidence="5" id="KW-1185">Reference proteome</keyword>
<dbReference type="Gene3D" id="3.30.70.1070">
    <property type="entry name" value="Sporulation related repeat"/>
    <property type="match status" value="1"/>
</dbReference>
<dbReference type="GO" id="GO:0032153">
    <property type="term" value="C:cell division site"/>
    <property type="evidence" value="ECO:0007669"/>
    <property type="project" value="TreeGrafter"/>
</dbReference>
<dbReference type="AlphaFoldDB" id="A0A9Q3W4C8"/>
<dbReference type="RefSeq" id="WP_080531638.1">
    <property type="nucleotide sequence ID" value="NZ_CP012331.1"/>
</dbReference>
<proteinExistence type="predicted"/>
<evidence type="ECO:0000313" key="4">
    <source>
        <dbReference type="EMBL" id="MCE7508309.1"/>
    </source>
</evidence>
<comment type="caution">
    <text evidence="4">The sequence shown here is derived from an EMBL/GenBank/DDBJ whole genome shotgun (WGS) entry which is preliminary data.</text>
</comment>
<dbReference type="KEGG" id="axe:P40_19390"/>
<feature type="domain" description="SPOR" evidence="3">
    <location>
        <begin position="136"/>
        <end position="216"/>
    </location>
</feature>
<accession>A0A9Q3W4C8</accession>
<feature type="compositionally biased region" description="Basic and acidic residues" evidence="1">
    <location>
        <begin position="67"/>
        <end position="77"/>
    </location>
</feature>
<organism evidence="4 5">
    <name type="scientific">Alloalcanivorax xenomutans</name>
    <dbReference type="NCBI Taxonomy" id="1094342"/>
    <lineage>
        <taxon>Bacteria</taxon>
        <taxon>Pseudomonadati</taxon>
        <taxon>Pseudomonadota</taxon>
        <taxon>Gammaproteobacteria</taxon>
        <taxon>Oceanospirillales</taxon>
        <taxon>Alcanivoracaceae</taxon>
        <taxon>Alloalcanivorax</taxon>
    </lineage>
</organism>